<feature type="signal peptide" evidence="12">
    <location>
        <begin position="1"/>
        <end position="22"/>
    </location>
</feature>
<dbReference type="SUPFAM" id="SSF56112">
    <property type="entry name" value="Protein kinase-like (PK-like)"/>
    <property type="match status" value="1"/>
</dbReference>
<dbReference type="SMART" id="SM00220">
    <property type="entry name" value="S_TKc"/>
    <property type="match status" value="1"/>
</dbReference>
<comment type="catalytic activity">
    <reaction evidence="8">
        <text>L-threonyl-[protein] + ATP = O-phospho-L-threonyl-[protein] + ADP + H(+)</text>
        <dbReference type="Rhea" id="RHEA:46608"/>
        <dbReference type="Rhea" id="RHEA-COMP:11060"/>
        <dbReference type="Rhea" id="RHEA-COMP:11605"/>
        <dbReference type="ChEBI" id="CHEBI:15378"/>
        <dbReference type="ChEBI" id="CHEBI:30013"/>
        <dbReference type="ChEBI" id="CHEBI:30616"/>
        <dbReference type="ChEBI" id="CHEBI:61977"/>
        <dbReference type="ChEBI" id="CHEBI:456216"/>
        <dbReference type="EC" id="2.7.12.2"/>
    </reaction>
</comment>
<evidence type="ECO:0000256" key="2">
    <source>
        <dbReference type="ARBA" id="ARBA00022741"/>
    </source>
</evidence>
<keyword evidence="12" id="KW-0732">Signal</keyword>
<keyword evidence="3" id="KW-0418">Kinase</keyword>
<evidence type="ECO:0000256" key="6">
    <source>
        <dbReference type="ARBA" id="ARBA00038999"/>
    </source>
</evidence>
<comment type="caution">
    <text evidence="14">The sequence shown here is derived from an EMBL/GenBank/DDBJ whole genome shotgun (WGS) entry which is preliminary data.</text>
</comment>
<feature type="domain" description="Protein kinase" evidence="13">
    <location>
        <begin position="122"/>
        <end position="292"/>
    </location>
</feature>
<evidence type="ECO:0000256" key="4">
    <source>
        <dbReference type="ARBA" id="ARBA00022840"/>
    </source>
</evidence>
<gene>
    <name evidence="14" type="ORF">PCOR1329_LOCUS44853</name>
</gene>
<evidence type="ECO:0000313" key="14">
    <source>
        <dbReference type="EMBL" id="CAK0853338.1"/>
    </source>
</evidence>
<dbReference type="InterPro" id="IPR011009">
    <property type="entry name" value="Kinase-like_dom_sf"/>
</dbReference>
<evidence type="ECO:0000256" key="10">
    <source>
        <dbReference type="PROSITE-ProRule" id="PRU10141"/>
    </source>
</evidence>
<evidence type="ECO:0000256" key="7">
    <source>
        <dbReference type="ARBA" id="ARBA00049014"/>
    </source>
</evidence>
<dbReference type="Proteomes" id="UP001189429">
    <property type="component" value="Unassembled WGS sequence"/>
</dbReference>
<dbReference type="PROSITE" id="PS00107">
    <property type="entry name" value="PROTEIN_KINASE_ATP"/>
    <property type="match status" value="1"/>
</dbReference>
<dbReference type="PANTHER" id="PTHR48013:SF9">
    <property type="entry name" value="DUAL SPECIFICITY MITOGEN-ACTIVATED PROTEIN KINASE KINASE 5"/>
    <property type="match status" value="1"/>
</dbReference>
<keyword evidence="4 10" id="KW-0067">ATP-binding</keyword>
<organism evidence="14 15">
    <name type="scientific">Prorocentrum cordatum</name>
    <dbReference type="NCBI Taxonomy" id="2364126"/>
    <lineage>
        <taxon>Eukaryota</taxon>
        <taxon>Sar</taxon>
        <taxon>Alveolata</taxon>
        <taxon>Dinophyceae</taxon>
        <taxon>Prorocentrales</taxon>
        <taxon>Prorocentraceae</taxon>
        <taxon>Prorocentrum</taxon>
    </lineage>
</organism>
<evidence type="ECO:0000256" key="8">
    <source>
        <dbReference type="ARBA" id="ARBA00049299"/>
    </source>
</evidence>
<protein>
    <recommendedName>
        <fullName evidence="6">mitogen-activated protein kinase kinase</fullName>
        <ecNumber evidence="6">2.7.12.2</ecNumber>
    </recommendedName>
</protein>
<dbReference type="PANTHER" id="PTHR48013">
    <property type="entry name" value="DUAL SPECIFICITY MITOGEN-ACTIVATED PROTEIN KINASE KINASE 5-RELATED"/>
    <property type="match status" value="1"/>
</dbReference>
<evidence type="ECO:0000256" key="12">
    <source>
        <dbReference type="SAM" id="SignalP"/>
    </source>
</evidence>
<evidence type="ECO:0000256" key="9">
    <source>
        <dbReference type="ARBA" id="ARBA00051693"/>
    </source>
</evidence>
<dbReference type="EMBL" id="CAUYUJ010015391">
    <property type="protein sequence ID" value="CAK0853338.1"/>
    <property type="molecule type" value="Genomic_DNA"/>
</dbReference>
<feature type="region of interest" description="Disordered" evidence="11">
    <location>
        <begin position="260"/>
        <end position="292"/>
    </location>
</feature>
<dbReference type="Gene3D" id="1.10.510.10">
    <property type="entry name" value="Transferase(Phosphotransferase) domain 1"/>
    <property type="match status" value="1"/>
</dbReference>
<keyword evidence="1" id="KW-0808">Transferase</keyword>
<sequence>MARSSALAAALILLLLPMTSHAEHVNCKPGEVAYETVRVGNQDVDLLTTGPGCPGSAPRIAVPHQPVAAVAAVTAVAAPARNWSIDGSGTMRHKPTGMTVSPETGISIPGAEVKLGPQDIEVEIDSRLGAGAGGVVQKGRIKQTGVPVAIKVIRVDDKAKRAQLINEIKGLVQAEGCPYLVQWYAGFANANNNLQVSVALEFMNLGSLADLKKRILMANAGLSGAPSANVAAISAQVTLGLHHLHSKKILHRGISSWRTSSTTTRAGSSSRTSVLRGTWTPPSRSPARLWAP</sequence>
<keyword evidence="2 10" id="KW-0547">Nucleotide-binding</keyword>
<name>A0ABN9U3C8_9DINO</name>
<feature type="binding site" evidence="10">
    <location>
        <position position="151"/>
    </location>
    <ligand>
        <name>ATP</name>
        <dbReference type="ChEBI" id="CHEBI:30616"/>
    </ligand>
</feature>
<evidence type="ECO:0000256" key="3">
    <source>
        <dbReference type="ARBA" id="ARBA00022777"/>
    </source>
</evidence>
<dbReference type="InterPro" id="IPR000719">
    <property type="entry name" value="Prot_kinase_dom"/>
</dbReference>
<feature type="compositionally biased region" description="Low complexity" evidence="11">
    <location>
        <begin position="260"/>
        <end position="273"/>
    </location>
</feature>
<proteinExistence type="inferred from homology"/>
<dbReference type="PROSITE" id="PS50011">
    <property type="entry name" value="PROTEIN_KINASE_DOM"/>
    <property type="match status" value="1"/>
</dbReference>
<comment type="catalytic activity">
    <reaction evidence="7">
        <text>L-seryl-[protein] + ATP = O-phospho-L-seryl-[protein] + ADP + H(+)</text>
        <dbReference type="Rhea" id="RHEA:17989"/>
        <dbReference type="Rhea" id="RHEA-COMP:9863"/>
        <dbReference type="Rhea" id="RHEA-COMP:11604"/>
        <dbReference type="ChEBI" id="CHEBI:15378"/>
        <dbReference type="ChEBI" id="CHEBI:29999"/>
        <dbReference type="ChEBI" id="CHEBI:30616"/>
        <dbReference type="ChEBI" id="CHEBI:83421"/>
        <dbReference type="ChEBI" id="CHEBI:456216"/>
        <dbReference type="EC" id="2.7.12.2"/>
    </reaction>
</comment>
<comment type="similarity">
    <text evidence="5">Belongs to the protein kinase superfamily. STE Ser/Thr protein kinase family. MAP kinase kinase subfamily.</text>
</comment>
<evidence type="ECO:0000256" key="1">
    <source>
        <dbReference type="ARBA" id="ARBA00022679"/>
    </source>
</evidence>
<dbReference type="InterPro" id="IPR017441">
    <property type="entry name" value="Protein_kinase_ATP_BS"/>
</dbReference>
<evidence type="ECO:0000259" key="13">
    <source>
        <dbReference type="PROSITE" id="PS50011"/>
    </source>
</evidence>
<dbReference type="Pfam" id="PF00069">
    <property type="entry name" value="Pkinase"/>
    <property type="match status" value="1"/>
</dbReference>
<reference evidence="14" key="1">
    <citation type="submission" date="2023-10" db="EMBL/GenBank/DDBJ databases">
        <authorList>
            <person name="Chen Y."/>
            <person name="Shah S."/>
            <person name="Dougan E. K."/>
            <person name="Thang M."/>
            <person name="Chan C."/>
        </authorList>
    </citation>
    <scope>NUCLEOTIDE SEQUENCE [LARGE SCALE GENOMIC DNA]</scope>
</reference>
<feature type="chain" id="PRO_5045831625" description="mitogen-activated protein kinase kinase" evidence="12">
    <location>
        <begin position="23"/>
        <end position="292"/>
    </location>
</feature>
<evidence type="ECO:0000313" key="15">
    <source>
        <dbReference type="Proteomes" id="UP001189429"/>
    </source>
</evidence>
<comment type="catalytic activity">
    <reaction evidence="9">
        <text>L-tyrosyl-[protein] + ATP = O-phospho-L-tyrosyl-[protein] + ADP + H(+)</text>
        <dbReference type="Rhea" id="RHEA:10596"/>
        <dbReference type="Rhea" id="RHEA-COMP:10136"/>
        <dbReference type="Rhea" id="RHEA-COMP:20101"/>
        <dbReference type="ChEBI" id="CHEBI:15378"/>
        <dbReference type="ChEBI" id="CHEBI:30616"/>
        <dbReference type="ChEBI" id="CHEBI:46858"/>
        <dbReference type="ChEBI" id="CHEBI:61978"/>
        <dbReference type="ChEBI" id="CHEBI:456216"/>
        <dbReference type="EC" id="2.7.12.2"/>
    </reaction>
</comment>
<dbReference type="EC" id="2.7.12.2" evidence="6"/>
<evidence type="ECO:0000256" key="11">
    <source>
        <dbReference type="SAM" id="MobiDB-lite"/>
    </source>
</evidence>
<accession>A0ABN9U3C8</accession>
<evidence type="ECO:0000256" key="5">
    <source>
        <dbReference type="ARBA" id="ARBA00038035"/>
    </source>
</evidence>
<keyword evidence="15" id="KW-1185">Reference proteome</keyword>